<dbReference type="EMBL" id="QPFP01000010">
    <property type="protein sequence ID" value="TEB34391.1"/>
    <property type="molecule type" value="Genomic_DNA"/>
</dbReference>
<comment type="caution">
    <text evidence="2">The sequence shown here is derived from an EMBL/GenBank/DDBJ whole genome shotgun (WGS) entry which is preliminary data.</text>
</comment>
<dbReference type="Proteomes" id="UP000298030">
    <property type="component" value="Unassembled WGS sequence"/>
</dbReference>
<evidence type="ECO:0000313" key="2">
    <source>
        <dbReference type="EMBL" id="TEB34391.1"/>
    </source>
</evidence>
<sequence length="109" mass="12101">MSVEALLNPSGESDLLSSTSPEDIFQAVMEARDASENMDINGGDDDDPVDLPPTRREVLQASDAIKRHLMGLDTRYARELEALLASMNRDLRLEDAHSMQNTTITSYFT</sequence>
<dbReference type="STRING" id="71717.A0A4Y7TK98"/>
<proteinExistence type="predicted"/>
<evidence type="ECO:0000256" key="1">
    <source>
        <dbReference type="SAM" id="MobiDB-lite"/>
    </source>
</evidence>
<name>A0A4Y7TK98_COPMI</name>
<organism evidence="2 3">
    <name type="scientific">Coprinellus micaceus</name>
    <name type="common">Glistening ink-cap mushroom</name>
    <name type="synonym">Coprinus micaceus</name>
    <dbReference type="NCBI Taxonomy" id="71717"/>
    <lineage>
        <taxon>Eukaryota</taxon>
        <taxon>Fungi</taxon>
        <taxon>Dikarya</taxon>
        <taxon>Basidiomycota</taxon>
        <taxon>Agaricomycotina</taxon>
        <taxon>Agaricomycetes</taxon>
        <taxon>Agaricomycetidae</taxon>
        <taxon>Agaricales</taxon>
        <taxon>Agaricineae</taxon>
        <taxon>Psathyrellaceae</taxon>
        <taxon>Coprinellus</taxon>
    </lineage>
</organism>
<evidence type="ECO:0000313" key="3">
    <source>
        <dbReference type="Proteomes" id="UP000298030"/>
    </source>
</evidence>
<feature type="region of interest" description="Disordered" evidence="1">
    <location>
        <begin position="1"/>
        <end position="21"/>
    </location>
</feature>
<accession>A0A4Y7TK98</accession>
<gene>
    <name evidence="2" type="ORF">FA13DRAFT_1626040</name>
</gene>
<dbReference type="AlphaFoldDB" id="A0A4Y7TK98"/>
<reference evidence="2 3" key="1">
    <citation type="journal article" date="2019" name="Nat. Ecol. Evol.">
        <title>Megaphylogeny resolves global patterns of mushroom evolution.</title>
        <authorList>
            <person name="Varga T."/>
            <person name="Krizsan K."/>
            <person name="Foldi C."/>
            <person name="Dima B."/>
            <person name="Sanchez-Garcia M."/>
            <person name="Sanchez-Ramirez S."/>
            <person name="Szollosi G.J."/>
            <person name="Szarkandi J.G."/>
            <person name="Papp V."/>
            <person name="Albert L."/>
            <person name="Andreopoulos W."/>
            <person name="Angelini C."/>
            <person name="Antonin V."/>
            <person name="Barry K.W."/>
            <person name="Bougher N.L."/>
            <person name="Buchanan P."/>
            <person name="Buyck B."/>
            <person name="Bense V."/>
            <person name="Catcheside P."/>
            <person name="Chovatia M."/>
            <person name="Cooper J."/>
            <person name="Damon W."/>
            <person name="Desjardin D."/>
            <person name="Finy P."/>
            <person name="Geml J."/>
            <person name="Haridas S."/>
            <person name="Hughes K."/>
            <person name="Justo A."/>
            <person name="Karasinski D."/>
            <person name="Kautmanova I."/>
            <person name="Kiss B."/>
            <person name="Kocsube S."/>
            <person name="Kotiranta H."/>
            <person name="LaButti K.M."/>
            <person name="Lechner B.E."/>
            <person name="Liimatainen K."/>
            <person name="Lipzen A."/>
            <person name="Lukacs Z."/>
            <person name="Mihaltcheva S."/>
            <person name="Morgado L.N."/>
            <person name="Niskanen T."/>
            <person name="Noordeloos M.E."/>
            <person name="Ohm R.A."/>
            <person name="Ortiz-Santana B."/>
            <person name="Ovrebo C."/>
            <person name="Racz N."/>
            <person name="Riley R."/>
            <person name="Savchenko A."/>
            <person name="Shiryaev A."/>
            <person name="Soop K."/>
            <person name="Spirin V."/>
            <person name="Szebenyi C."/>
            <person name="Tomsovsky M."/>
            <person name="Tulloss R.E."/>
            <person name="Uehling J."/>
            <person name="Grigoriev I.V."/>
            <person name="Vagvolgyi C."/>
            <person name="Papp T."/>
            <person name="Martin F.M."/>
            <person name="Miettinen O."/>
            <person name="Hibbett D.S."/>
            <person name="Nagy L.G."/>
        </authorList>
    </citation>
    <scope>NUCLEOTIDE SEQUENCE [LARGE SCALE GENOMIC DNA]</scope>
    <source>
        <strain evidence="2 3">FP101781</strain>
    </source>
</reference>
<dbReference type="OrthoDB" id="162969at2759"/>
<keyword evidence="3" id="KW-1185">Reference proteome</keyword>
<protein>
    <submittedName>
        <fullName evidence="2">Uncharacterized protein</fullName>
    </submittedName>
</protein>